<feature type="region of interest" description="Disordered" evidence="1">
    <location>
        <begin position="1"/>
        <end position="66"/>
    </location>
</feature>
<gene>
    <name evidence="2" type="ORF">SAMN05660976_03567</name>
</gene>
<feature type="compositionally biased region" description="Low complexity" evidence="1">
    <location>
        <begin position="26"/>
        <end position="40"/>
    </location>
</feature>
<reference evidence="2 3" key="1">
    <citation type="submission" date="2016-10" db="EMBL/GenBank/DDBJ databases">
        <authorList>
            <person name="de Groot N.N."/>
        </authorList>
    </citation>
    <scope>NUCLEOTIDE SEQUENCE [LARGE SCALE GENOMIC DNA]</scope>
    <source>
        <strain evidence="2 3">DSM 43357</strain>
    </source>
</reference>
<name>A0A1H7TN41_9ACTN</name>
<evidence type="ECO:0000313" key="3">
    <source>
        <dbReference type="Proteomes" id="UP000198953"/>
    </source>
</evidence>
<protein>
    <submittedName>
        <fullName evidence="2">Uncharacterized protein</fullName>
    </submittedName>
</protein>
<evidence type="ECO:0000256" key="1">
    <source>
        <dbReference type="SAM" id="MobiDB-lite"/>
    </source>
</evidence>
<accession>A0A1H7TN41</accession>
<evidence type="ECO:0000313" key="2">
    <source>
        <dbReference type="EMBL" id="SEL85874.1"/>
    </source>
</evidence>
<organism evidence="2 3">
    <name type="scientific">Nonomuraea pusilla</name>
    <dbReference type="NCBI Taxonomy" id="46177"/>
    <lineage>
        <taxon>Bacteria</taxon>
        <taxon>Bacillati</taxon>
        <taxon>Actinomycetota</taxon>
        <taxon>Actinomycetes</taxon>
        <taxon>Streptosporangiales</taxon>
        <taxon>Streptosporangiaceae</taxon>
        <taxon>Nonomuraea</taxon>
    </lineage>
</organism>
<dbReference type="EMBL" id="FOBF01000007">
    <property type="protein sequence ID" value="SEL85874.1"/>
    <property type="molecule type" value="Genomic_DNA"/>
</dbReference>
<dbReference type="Proteomes" id="UP000198953">
    <property type="component" value="Unassembled WGS sequence"/>
</dbReference>
<sequence>MGLDAVGAEGDGGLVRQEGVRGPVRAGAPVADDDGGVAAAVGGGGRGLGHHGGDRPGGQDGQYARE</sequence>
<keyword evidence="3" id="KW-1185">Reference proteome</keyword>
<proteinExistence type="predicted"/>
<dbReference type="AlphaFoldDB" id="A0A1H7TN41"/>